<dbReference type="EMBL" id="CP013118">
    <property type="protein sequence ID" value="ALO16843.1"/>
    <property type="molecule type" value="Genomic_DNA"/>
</dbReference>
<protein>
    <recommendedName>
        <fullName evidence="1">Secretion system C-terminal sorting domain-containing protein</fullName>
    </recommendedName>
</protein>
<feature type="domain" description="Secretion system C-terminal sorting" evidence="1">
    <location>
        <begin position="361"/>
        <end position="431"/>
    </location>
</feature>
<evidence type="ECO:0000313" key="2">
    <source>
        <dbReference type="EMBL" id="ALO16843.1"/>
    </source>
</evidence>
<gene>
    <name evidence="2" type="ORF">L21SP5_03229</name>
</gene>
<dbReference type="Gene3D" id="2.40.128.720">
    <property type="match status" value="2"/>
</dbReference>
<dbReference type="KEGG" id="blq:L21SP5_03229"/>
<dbReference type="Pfam" id="PF18962">
    <property type="entry name" value="Por_Secre_tail"/>
    <property type="match status" value="1"/>
</dbReference>
<dbReference type="STRING" id="1307839.L21SP5_03229"/>
<organism evidence="2 3">
    <name type="scientific">Salinivirga cyanobacteriivorans</name>
    <dbReference type="NCBI Taxonomy" id="1307839"/>
    <lineage>
        <taxon>Bacteria</taxon>
        <taxon>Pseudomonadati</taxon>
        <taxon>Bacteroidota</taxon>
        <taxon>Bacteroidia</taxon>
        <taxon>Bacteroidales</taxon>
        <taxon>Salinivirgaceae</taxon>
        <taxon>Salinivirga</taxon>
    </lineage>
</organism>
<dbReference type="InterPro" id="IPR026444">
    <property type="entry name" value="Secre_tail"/>
</dbReference>
<reference evidence="2 3" key="1">
    <citation type="submission" date="2015-11" db="EMBL/GenBank/DDBJ databases">
        <title>Description and complete genome sequence of a novel strain predominating in hypersaline microbial mats and representing a new family of the Bacteriodetes phylum.</title>
        <authorList>
            <person name="Spring S."/>
            <person name="Bunk B."/>
            <person name="Sproer C."/>
            <person name="Klenk H.-P."/>
        </authorList>
    </citation>
    <scope>NUCLEOTIDE SEQUENCE [LARGE SCALE GENOMIC DNA]</scope>
    <source>
        <strain evidence="2 3">L21-Spi-D4</strain>
    </source>
</reference>
<name>A0A0S2I3T0_9BACT</name>
<keyword evidence="3" id="KW-1185">Reference proteome</keyword>
<dbReference type="Proteomes" id="UP000064893">
    <property type="component" value="Chromosome"/>
</dbReference>
<evidence type="ECO:0000259" key="1">
    <source>
        <dbReference type="Pfam" id="PF18962"/>
    </source>
</evidence>
<evidence type="ECO:0000313" key="3">
    <source>
        <dbReference type="Proteomes" id="UP000064893"/>
    </source>
</evidence>
<dbReference type="AlphaFoldDB" id="A0A0S2I3T0"/>
<accession>A0A0S2I3T0</accession>
<dbReference type="NCBIfam" id="TIGR04183">
    <property type="entry name" value="Por_Secre_tail"/>
    <property type="match status" value="1"/>
</dbReference>
<proteinExistence type="predicted"/>
<sequence>MNPQNQIPMKRVLFLSISILIATSLVAQKNLPEVFHFSKNQVKPGMLKANTQEGMIKMDSMIQQIDFGEGFMDFFKGHYIFNDNGQLIQIIEHEADFETGEMAPSYNYNYYYDGANRIAELNYEWDTTLNDWQYDDSTYYTYTSGLITQEDFFWYDTANTEWDHDFITYYYYTASVLDSVIETQWNGSGYENNEITKYSYTNGEVSEEVIQYWDGGQWINDDKFIYTWDGEKLTEYIEMTWDEGLSQWVNAFRYTYAWETNGNLIEEIDYEWNTDLEQWDEMSKLDPVYDNTVAREEMVLPFYEGEEGNPLLFFDHKVDTATLYNQEQVKAWQEMAKMIFHYSEFVGIDETAQSENIDFQVYPNPASTYLTIKTDTNNSVNIAIYDATGRLVKNSVISNNANINIEDLAQGIYFIQFKKGTNTLKAKKFIVQ</sequence>